<dbReference type="Pfam" id="PF00196">
    <property type="entry name" value="GerE"/>
    <property type="match status" value="1"/>
</dbReference>
<dbReference type="SUPFAM" id="SSF46894">
    <property type="entry name" value="C-terminal effector domain of the bipartite response regulators"/>
    <property type="match status" value="1"/>
</dbReference>
<dbReference type="InterPro" id="IPR036388">
    <property type="entry name" value="WH-like_DNA-bd_sf"/>
</dbReference>
<dbReference type="EMBL" id="JBHSNS010000001">
    <property type="protein sequence ID" value="MFC5728528.1"/>
    <property type="molecule type" value="Genomic_DNA"/>
</dbReference>
<organism evidence="3 4">
    <name type="scientific">Nocardioides vastitatis</name>
    <dbReference type="NCBI Taxonomy" id="2568655"/>
    <lineage>
        <taxon>Bacteria</taxon>
        <taxon>Bacillati</taxon>
        <taxon>Actinomycetota</taxon>
        <taxon>Actinomycetes</taxon>
        <taxon>Propionibacteriales</taxon>
        <taxon>Nocardioidaceae</taxon>
        <taxon>Nocardioides</taxon>
    </lineage>
</organism>
<dbReference type="InterPro" id="IPR039420">
    <property type="entry name" value="WalR-like"/>
</dbReference>
<accession>A0ABW0ZEX7</accession>
<dbReference type="PANTHER" id="PTHR43214">
    <property type="entry name" value="TWO-COMPONENT RESPONSE REGULATOR"/>
    <property type="match status" value="1"/>
</dbReference>
<dbReference type="PROSITE" id="PS50043">
    <property type="entry name" value="HTH_LUXR_2"/>
    <property type="match status" value="1"/>
</dbReference>
<evidence type="ECO:0000313" key="4">
    <source>
        <dbReference type="Proteomes" id="UP001596072"/>
    </source>
</evidence>
<comment type="caution">
    <text evidence="3">The sequence shown here is derived from an EMBL/GenBank/DDBJ whole genome shotgun (WGS) entry which is preliminary data.</text>
</comment>
<dbReference type="PANTHER" id="PTHR43214:SF42">
    <property type="entry name" value="TRANSCRIPTIONAL REGULATORY PROTEIN DESR"/>
    <property type="match status" value="1"/>
</dbReference>
<dbReference type="CDD" id="cd06170">
    <property type="entry name" value="LuxR_C_like"/>
    <property type="match status" value="1"/>
</dbReference>
<keyword evidence="4" id="KW-1185">Reference proteome</keyword>
<dbReference type="PRINTS" id="PR00038">
    <property type="entry name" value="HTHLUXR"/>
</dbReference>
<keyword evidence="1" id="KW-0238">DNA-binding</keyword>
<dbReference type="SMART" id="SM00421">
    <property type="entry name" value="HTH_LUXR"/>
    <property type="match status" value="1"/>
</dbReference>
<dbReference type="Gene3D" id="3.40.50.2300">
    <property type="match status" value="1"/>
</dbReference>
<dbReference type="PROSITE" id="PS00622">
    <property type="entry name" value="HTH_LUXR_1"/>
    <property type="match status" value="1"/>
</dbReference>
<dbReference type="InterPro" id="IPR016032">
    <property type="entry name" value="Sig_transdc_resp-reg_C-effctor"/>
</dbReference>
<protein>
    <submittedName>
        <fullName evidence="3">Response regulator transcription factor</fullName>
    </submittedName>
</protein>
<dbReference type="RefSeq" id="WP_136436930.1">
    <property type="nucleotide sequence ID" value="NZ_JBHSNS010000001.1"/>
</dbReference>
<dbReference type="InterPro" id="IPR011006">
    <property type="entry name" value="CheY-like_superfamily"/>
</dbReference>
<dbReference type="Gene3D" id="1.10.10.10">
    <property type="entry name" value="Winged helix-like DNA-binding domain superfamily/Winged helix DNA-binding domain"/>
    <property type="match status" value="1"/>
</dbReference>
<dbReference type="Proteomes" id="UP001596072">
    <property type="component" value="Unassembled WGS sequence"/>
</dbReference>
<dbReference type="SUPFAM" id="SSF52172">
    <property type="entry name" value="CheY-like"/>
    <property type="match status" value="1"/>
</dbReference>
<feature type="domain" description="HTH luxR-type" evidence="2">
    <location>
        <begin position="133"/>
        <end position="198"/>
    </location>
</feature>
<proteinExistence type="predicted"/>
<evidence type="ECO:0000259" key="2">
    <source>
        <dbReference type="PROSITE" id="PS50043"/>
    </source>
</evidence>
<name>A0ABW0ZEX7_9ACTN</name>
<evidence type="ECO:0000256" key="1">
    <source>
        <dbReference type="ARBA" id="ARBA00023125"/>
    </source>
</evidence>
<evidence type="ECO:0000313" key="3">
    <source>
        <dbReference type="EMBL" id="MFC5728528.1"/>
    </source>
</evidence>
<sequence length="200" mass="21595">MIRVLLGHRNTLIGRALSAILSREPDLYVVGELAKPDDLMSSAVRERPTVVVLDQFVAGSDDLDQLCHEVSAPSVLVVFERQTFVPTGRRLVRSAPRVGLIANDASPDQLVEAVRRISRGRPVVDIELAMAALTAGDNPLTGREREVLSLVSTGATAQEVARALVLSTGTVRNHLSHILAKTGARTRIEAIRKAQVAGWI</sequence>
<reference evidence="4" key="1">
    <citation type="journal article" date="2019" name="Int. J. Syst. Evol. Microbiol.">
        <title>The Global Catalogue of Microorganisms (GCM) 10K type strain sequencing project: providing services to taxonomists for standard genome sequencing and annotation.</title>
        <authorList>
            <consortium name="The Broad Institute Genomics Platform"/>
            <consortium name="The Broad Institute Genome Sequencing Center for Infectious Disease"/>
            <person name="Wu L."/>
            <person name="Ma J."/>
        </authorList>
    </citation>
    <scope>NUCLEOTIDE SEQUENCE [LARGE SCALE GENOMIC DNA]</scope>
    <source>
        <strain evidence="4">YIM 94188</strain>
    </source>
</reference>
<gene>
    <name evidence="3" type="ORF">ACFPQB_06330</name>
</gene>
<dbReference type="InterPro" id="IPR000792">
    <property type="entry name" value="Tscrpt_reg_LuxR_C"/>
</dbReference>